<organism evidence="2">
    <name type="scientific">uncultured Caudovirales phage</name>
    <dbReference type="NCBI Taxonomy" id="2100421"/>
    <lineage>
        <taxon>Viruses</taxon>
        <taxon>Duplodnaviria</taxon>
        <taxon>Heunggongvirae</taxon>
        <taxon>Uroviricota</taxon>
        <taxon>Caudoviricetes</taxon>
        <taxon>Peduoviridae</taxon>
        <taxon>Maltschvirus</taxon>
        <taxon>Maltschvirus maltsch</taxon>
    </lineage>
</organism>
<proteinExistence type="predicted"/>
<evidence type="ECO:0000256" key="1">
    <source>
        <dbReference type="SAM" id="MobiDB-lite"/>
    </source>
</evidence>
<name>A0A6J5M407_9CAUD</name>
<dbReference type="EMBL" id="LR796345">
    <property type="protein sequence ID" value="CAB4138619.1"/>
    <property type="molecule type" value="Genomic_DNA"/>
</dbReference>
<gene>
    <name evidence="2" type="ORF">UFOVP331_179</name>
</gene>
<accession>A0A6J5M407</accession>
<reference evidence="2" key="1">
    <citation type="submission" date="2020-04" db="EMBL/GenBank/DDBJ databases">
        <authorList>
            <person name="Chiriac C."/>
            <person name="Salcher M."/>
            <person name="Ghai R."/>
            <person name="Kavagutti S V."/>
        </authorList>
    </citation>
    <scope>NUCLEOTIDE SEQUENCE</scope>
</reference>
<sequence length="160" mass="18661">MFKRIEAKSKEDLEKIVKKIKEWFTNRKEEYEVEPTSETRKFMDLETKKLVEKTIEGLKIKDLKSEKNTTVKFIPLLDKPETELDKPKPEKKEKTVSMKLEIGGGENESAITGKIKDLIQTMDIGTLHSYNKKNTKSSLKETIAKSELKKIIREEIYKLI</sequence>
<evidence type="ECO:0000313" key="2">
    <source>
        <dbReference type="EMBL" id="CAB4138619.1"/>
    </source>
</evidence>
<protein>
    <submittedName>
        <fullName evidence="2">Uncharacterized protein</fullName>
    </submittedName>
</protein>
<feature type="compositionally biased region" description="Basic and acidic residues" evidence="1">
    <location>
        <begin position="81"/>
        <end position="96"/>
    </location>
</feature>
<feature type="region of interest" description="Disordered" evidence="1">
    <location>
        <begin position="81"/>
        <end position="100"/>
    </location>
</feature>